<evidence type="ECO:0000256" key="4">
    <source>
        <dbReference type="ARBA" id="ARBA00022676"/>
    </source>
</evidence>
<keyword evidence="7 8" id="KW-0802">TPR repeat</keyword>
<dbReference type="Pfam" id="PF13432">
    <property type="entry name" value="TPR_16"/>
    <property type="match status" value="2"/>
</dbReference>
<dbReference type="PANTHER" id="PTHR44835">
    <property type="entry name" value="UDP-N-ACETYLGLUCOSAMINE--PEPTIDE N-ACETYLGLUCOSAMINYLTRANSFERASE SPINDLY-RELATED"/>
    <property type="match status" value="1"/>
</dbReference>
<proteinExistence type="inferred from homology"/>
<evidence type="ECO:0000256" key="5">
    <source>
        <dbReference type="ARBA" id="ARBA00022679"/>
    </source>
</evidence>
<evidence type="ECO:0000256" key="3">
    <source>
        <dbReference type="ARBA" id="ARBA00011970"/>
    </source>
</evidence>
<dbReference type="SUPFAM" id="SSF53756">
    <property type="entry name" value="UDP-Glycosyltransferase/glycogen phosphorylase"/>
    <property type="match status" value="1"/>
</dbReference>
<accession>A0AAW9DLH9</accession>
<comment type="similarity">
    <text evidence="2">Belongs to the glycosyltransferase 41 family. O-GlcNAc transferase subfamily.</text>
</comment>
<dbReference type="PROSITE" id="PS50005">
    <property type="entry name" value="TPR"/>
    <property type="match status" value="1"/>
</dbReference>
<evidence type="ECO:0000256" key="1">
    <source>
        <dbReference type="ARBA" id="ARBA00004922"/>
    </source>
</evidence>
<evidence type="ECO:0000259" key="9">
    <source>
        <dbReference type="Pfam" id="PF13844"/>
    </source>
</evidence>
<evidence type="ECO:0000313" key="10">
    <source>
        <dbReference type="EMBL" id="MDX5929908.1"/>
    </source>
</evidence>
<evidence type="ECO:0000313" key="11">
    <source>
        <dbReference type="Proteomes" id="UP001279553"/>
    </source>
</evidence>
<feature type="repeat" description="TPR" evidence="8">
    <location>
        <begin position="48"/>
        <end position="81"/>
    </location>
</feature>
<evidence type="ECO:0000256" key="2">
    <source>
        <dbReference type="ARBA" id="ARBA00005386"/>
    </source>
</evidence>
<evidence type="ECO:0000256" key="8">
    <source>
        <dbReference type="PROSITE-ProRule" id="PRU00339"/>
    </source>
</evidence>
<dbReference type="GO" id="GO:0097363">
    <property type="term" value="F:protein O-acetylglucosaminyltransferase activity"/>
    <property type="evidence" value="ECO:0007669"/>
    <property type="project" value="UniProtKB-EC"/>
</dbReference>
<comment type="pathway">
    <text evidence="1">Protein modification; protein glycosylation.</text>
</comment>
<gene>
    <name evidence="10" type="ORF">SIL87_03915</name>
</gene>
<evidence type="ECO:0000256" key="7">
    <source>
        <dbReference type="ARBA" id="ARBA00022803"/>
    </source>
</evidence>
<protein>
    <recommendedName>
        <fullName evidence="3">protein O-GlcNAc transferase</fullName>
        <ecNumber evidence="3">2.4.1.255</ecNumber>
    </recommendedName>
</protein>
<dbReference type="RefSeq" id="WP_319612889.1">
    <property type="nucleotide sequence ID" value="NZ_JAWXYB010000018.1"/>
</dbReference>
<keyword evidence="11" id="KW-1185">Reference proteome</keyword>
<dbReference type="AlphaFoldDB" id="A0AAW9DLH9"/>
<feature type="domain" description="O-GlcNAc transferase C-terminal" evidence="9">
    <location>
        <begin position="531"/>
        <end position="709"/>
    </location>
</feature>
<feature type="domain" description="O-GlcNAc transferase C-terminal" evidence="9">
    <location>
        <begin position="361"/>
        <end position="513"/>
    </location>
</feature>
<organism evidence="10 11">
    <name type="scientific">Acidiphilium acidophilum</name>
    <name type="common">Thiobacillus acidophilus</name>
    <dbReference type="NCBI Taxonomy" id="76588"/>
    <lineage>
        <taxon>Bacteria</taxon>
        <taxon>Pseudomonadati</taxon>
        <taxon>Pseudomonadota</taxon>
        <taxon>Alphaproteobacteria</taxon>
        <taxon>Acetobacterales</taxon>
        <taxon>Acidocellaceae</taxon>
        <taxon>Acidiphilium</taxon>
    </lineage>
</organism>
<dbReference type="EMBL" id="JAWXYB010000018">
    <property type="protein sequence ID" value="MDX5929908.1"/>
    <property type="molecule type" value="Genomic_DNA"/>
</dbReference>
<dbReference type="InterPro" id="IPR011990">
    <property type="entry name" value="TPR-like_helical_dom_sf"/>
</dbReference>
<dbReference type="Proteomes" id="UP001279553">
    <property type="component" value="Unassembled WGS sequence"/>
</dbReference>
<dbReference type="InterPro" id="IPR029489">
    <property type="entry name" value="OGT/SEC/SPY_C"/>
</dbReference>
<dbReference type="Gene3D" id="3.40.50.11380">
    <property type="match status" value="1"/>
</dbReference>
<dbReference type="EC" id="2.4.1.255" evidence="3"/>
<sequence length="737" mass="80121">MLDAASSPAELTDPTAILTQAILLDQEGEAATARALMRSVAALRPDWDEPWLRIGQSLRRDGAPDEAIRAYDMALARNPARVEALLARSTLALGNQDPSGAVDLLCRATTIDPNCHEAWHALGYAYFARQLPEAALHALANAGRLAPDCFRYACDLTELAEQIGPSVAVTVPDWSDGVGLALAGRAARRRGDLDEAVDTLEAASALMPDEPWVLKELADVYLSALRPEAAEPVLREALRREPGNLTLLNDLGVCLGRQYRFGEAEAVLNRMRDTEQMSAVMLFNRAMMRASAGDLAGSCADIEIAKGRSTDVVAALIAECTLLPYRGGMTAATLRDAMTLLGNALPRPDQPAVHSRAVTQADRDRTLRVGLLSNTLRQHPVGWLTFAGFQALDPADFALHCFGKYDENDRFAQDFARHVAAWHSIASRDDAAIAALIADQQIDILIDLSGFCDGGRVAVLAQRAAPVQMKWVGSQASTTGVAEIDWMITDRWETPPGFETFYTENLLRLADGYVCYMPPAAAPEVSALPALANAHITFGCFNNLAKLTDDTLRLWAAVLDRVPNARLTLRCPQFSEANVRDRFPGRAQALGIDPSRLTLEGRAPHREFMAAYRGVDIALDPYPYSGGLTTCEAMFMGVPVITLAGDFFAARHSVSHLSNVGLCDCIATTPETYIDRAVSLAADLPALAHLRADLRRRMLASPLCDAPRFGRSLGTALRRVWHDHCDHHLVAHEPERA</sequence>
<dbReference type="SMART" id="SM00028">
    <property type="entry name" value="TPR"/>
    <property type="match status" value="5"/>
</dbReference>
<dbReference type="Gene3D" id="1.25.40.10">
    <property type="entry name" value="Tetratricopeptide repeat domain"/>
    <property type="match status" value="1"/>
</dbReference>
<dbReference type="Pfam" id="PF13844">
    <property type="entry name" value="Glyco_transf_41"/>
    <property type="match status" value="2"/>
</dbReference>
<dbReference type="InterPro" id="IPR019734">
    <property type="entry name" value="TPR_rpt"/>
</dbReference>
<dbReference type="SUPFAM" id="SSF48452">
    <property type="entry name" value="TPR-like"/>
    <property type="match status" value="2"/>
</dbReference>
<dbReference type="PANTHER" id="PTHR44835:SF1">
    <property type="entry name" value="PROTEIN O-GLCNAC TRANSFERASE"/>
    <property type="match status" value="1"/>
</dbReference>
<dbReference type="InterPro" id="IPR051939">
    <property type="entry name" value="Glycosyltr_41/O-GlcNAc_trsf"/>
</dbReference>
<reference evidence="10 11" key="1">
    <citation type="submission" date="2023-11" db="EMBL/GenBank/DDBJ databases">
        <title>MicrobeMod: A computational toolkit for identifying prokaryotic methylation and restriction-modification with nanopore sequencing.</title>
        <authorList>
            <person name="Crits-Christoph A."/>
            <person name="Kang S.C."/>
            <person name="Lee H."/>
            <person name="Ostrov N."/>
        </authorList>
    </citation>
    <scope>NUCLEOTIDE SEQUENCE [LARGE SCALE GENOMIC DNA]</scope>
    <source>
        <strain evidence="10 11">DSMZ 700</strain>
    </source>
</reference>
<keyword evidence="6" id="KW-0677">Repeat</keyword>
<keyword evidence="4" id="KW-0328">Glycosyltransferase</keyword>
<comment type="caution">
    <text evidence="10">The sequence shown here is derived from an EMBL/GenBank/DDBJ whole genome shotgun (WGS) entry which is preliminary data.</text>
</comment>
<name>A0AAW9DLH9_ACIAO</name>
<evidence type="ECO:0000256" key="6">
    <source>
        <dbReference type="ARBA" id="ARBA00022737"/>
    </source>
</evidence>
<keyword evidence="5" id="KW-0808">Transferase</keyword>
<dbReference type="Gene3D" id="3.40.50.2000">
    <property type="entry name" value="Glycogen Phosphorylase B"/>
    <property type="match status" value="1"/>
</dbReference>